<dbReference type="Pfam" id="PF22992">
    <property type="entry name" value="C2CH-4th_BIRD-IDD"/>
    <property type="match status" value="1"/>
</dbReference>
<feature type="region of interest" description="Disordered" evidence="8">
    <location>
        <begin position="1"/>
        <end position="48"/>
    </location>
</feature>
<keyword evidence="4" id="KW-0862">Zinc</keyword>
<keyword evidence="1" id="KW-0479">Metal-binding</keyword>
<feature type="compositionally biased region" description="Polar residues" evidence="8">
    <location>
        <begin position="510"/>
        <end position="546"/>
    </location>
</feature>
<keyword evidence="6" id="KW-0804">Transcription</keyword>
<dbReference type="PROSITE" id="PS50157">
    <property type="entry name" value="ZINC_FINGER_C2H2_2"/>
    <property type="match status" value="1"/>
</dbReference>
<dbReference type="InterPro" id="IPR055186">
    <property type="entry name" value="C2H2-2nd_BIRD-IDD"/>
</dbReference>
<comment type="caution">
    <text evidence="10">The sequence shown here is derived from an EMBL/GenBank/DDBJ whole genome shotgun (WGS) entry which is preliminary data.</text>
</comment>
<keyword evidence="2" id="KW-0677">Repeat</keyword>
<dbReference type="EMBL" id="VOIH02000012">
    <property type="protein sequence ID" value="KAF3431010.1"/>
    <property type="molecule type" value="Genomic_DNA"/>
</dbReference>
<evidence type="ECO:0000256" key="8">
    <source>
        <dbReference type="SAM" id="MobiDB-lite"/>
    </source>
</evidence>
<dbReference type="OrthoDB" id="6354171at2759"/>
<evidence type="ECO:0000256" key="5">
    <source>
        <dbReference type="ARBA" id="ARBA00023015"/>
    </source>
</evidence>
<dbReference type="Pfam" id="PF22995">
    <property type="entry name" value="C2CH-3rd_BIRD-IDD"/>
    <property type="match status" value="1"/>
</dbReference>
<evidence type="ECO:0000256" key="7">
    <source>
        <dbReference type="PROSITE-ProRule" id="PRU00042"/>
    </source>
</evidence>
<dbReference type="SMART" id="SM00355">
    <property type="entry name" value="ZnF_C2H2"/>
    <property type="match status" value="3"/>
</dbReference>
<dbReference type="Pfam" id="PF12874">
    <property type="entry name" value="zf-met"/>
    <property type="match status" value="1"/>
</dbReference>
<evidence type="ECO:0000259" key="9">
    <source>
        <dbReference type="PROSITE" id="PS50157"/>
    </source>
</evidence>
<dbReference type="Gene3D" id="3.30.160.60">
    <property type="entry name" value="Classic Zinc Finger"/>
    <property type="match status" value="2"/>
</dbReference>
<dbReference type="SUPFAM" id="SSF57667">
    <property type="entry name" value="beta-beta-alpha zinc fingers"/>
    <property type="match status" value="1"/>
</dbReference>
<dbReference type="InterPro" id="IPR031140">
    <property type="entry name" value="IDD1-16"/>
</dbReference>
<dbReference type="PROSITE" id="PS00028">
    <property type="entry name" value="ZINC_FINGER_C2H2_1"/>
    <property type="match status" value="1"/>
</dbReference>
<evidence type="ECO:0000313" key="11">
    <source>
        <dbReference type="Proteomes" id="UP000796880"/>
    </source>
</evidence>
<keyword evidence="11" id="KW-1185">Reference proteome</keyword>
<evidence type="ECO:0000256" key="1">
    <source>
        <dbReference type="ARBA" id="ARBA00022723"/>
    </source>
</evidence>
<dbReference type="Proteomes" id="UP000796880">
    <property type="component" value="Unassembled WGS sequence"/>
</dbReference>
<keyword evidence="3 7" id="KW-0863">Zinc-finger</keyword>
<evidence type="ECO:0000256" key="4">
    <source>
        <dbReference type="ARBA" id="ARBA00022833"/>
    </source>
</evidence>
<keyword evidence="5" id="KW-0805">Transcription regulation</keyword>
<evidence type="ECO:0000256" key="2">
    <source>
        <dbReference type="ARBA" id="ARBA00022737"/>
    </source>
</evidence>
<evidence type="ECO:0000313" key="10">
    <source>
        <dbReference type="EMBL" id="KAF3431010.1"/>
    </source>
</evidence>
<feature type="compositionally biased region" description="Low complexity" evidence="8">
    <location>
        <begin position="23"/>
        <end position="34"/>
    </location>
</feature>
<proteinExistence type="predicted"/>
<dbReference type="PANTHER" id="PTHR10593:SF242">
    <property type="entry name" value="ZINC FINGER PROTEIN, PUTATIVE-RELATED"/>
    <property type="match status" value="1"/>
</dbReference>
<name>A0A8K0DNG9_9ROSA</name>
<reference evidence="10" key="1">
    <citation type="submission" date="2020-03" db="EMBL/GenBank/DDBJ databases">
        <title>A high-quality chromosome-level genome assembly of a woody plant with both climbing and erect habits, Rhamnella rubrinervis.</title>
        <authorList>
            <person name="Lu Z."/>
            <person name="Yang Y."/>
            <person name="Zhu X."/>
            <person name="Sun Y."/>
        </authorList>
    </citation>
    <scope>NUCLEOTIDE SEQUENCE</scope>
    <source>
        <strain evidence="10">BYM</strain>
        <tissue evidence="10">Leaf</tissue>
    </source>
</reference>
<feature type="domain" description="C2H2-type" evidence="9">
    <location>
        <begin position="51"/>
        <end position="73"/>
    </location>
</feature>
<dbReference type="GO" id="GO:0005634">
    <property type="term" value="C:nucleus"/>
    <property type="evidence" value="ECO:0007669"/>
    <property type="project" value="TreeGrafter"/>
</dbReference>
<feature type="region of interest" description="Disordered" evidence="8">
    <location>
        <begin position="387"/>
        <end position="418"/>
    </location>
</feature>
<accession>A0A8K0DNG9</accession>
<feature type="region of interest" description="Disordered" evidence="8">
    <location>
        <begin position="506"/>
        <end position="546"/>
    </location>
</feature>
<dbReference type="InterPro" id="IPR055187">
    <property type="entry name" value="C2CH-3rd_BIRD-IDD"/>
</dbReference>
<protein>
    <recommendedName>
        <fullName evidence="9">C2H2-type domain-containing protein</fullName>
    </recommendedName>
</protein>
<dbReference type="InterPro" id="IPR036236">
    <property type="entry name" value="Znf_C2H2_sf"/>
</dbReference>
<dbReference type="Pfam" id="PF22996">
    <property type="entry name" value="C2H2-2nd_BIRD-IDD"/>
    <property type="match status" value="1"/>
</dbReference>
<dbReference type="GO" id="GO:0008270">
    <property type="term" value="F:zinc ion binding"/>
    <property type="evidence" value="ECO:0007669"/>
    <property type="project" value="UniProtKB-KW"/>
</dbReference>
<dbReference type="FunFam" id="3.30.160.60:FF:000131">
    <property type="entry name" value="protein indeterminate-domain 5, chloroplastic-like"/>
    <property type="match status" value="1"/>
</dbReference>
<dbReference type="GO" id="GO:0003700">
    <property type="term" value="F:DNA-binding transcription factor activity"/>
    <property type="evidence" value="ECO:0007669"/>
    <property type="project" value="TreeGrafter"/>
</dbReference>
<evidence type="ECO:0000256" key="6">
    <source>
        <dbReference type="ARBA" id="ARBA00023163"/>
    </source>
</evidence>
<sequence length="546" mass="58862">MSSSSMPFFGAREENQNQILQQPASTPASSIAPSTAPPKKRRNQPGTPSKFICEVCNKGFQREQNLQLHRRGHNLPWKLKQKTNKEPKRKVYLCPEPTCVHHDPSRALGDLTGIKKHYSRKHGEKKWKCEKCSKRYAVQSDWKAHSKTCGTREYRCDCGTLFSRRDSFITHRAFCDALAQESARHPTSLNTIGGHIYGNNHMSLGLSQMGSQISSLQNQSHSSNNMLRLGNPGGPKLEHLIAPQNPSSYGPQPPQHMGSSAFFLPDAANQAFQDHQSHHGPFSNKPLQGLMQLPDLQTSSNNSSAGAGPGANLFNLSFFSNNSTTSSISPDQFNDGSSTGQANGLFPNNMGDHIGSGMSSLFGSSLQHESIAPHMSATALLQKAAQMGSTTSNDSSNLLRTMRTSSNRGGKSDRQVMSPTIRGGFGGDQMENENHLQGLMNSLANGNSSMFGGGGQGQDSNFGGFSGGVAIDEAKLHQNLAAGFGGSDKLTLDFLGVGGIVRNMGGGYSQREQQQQHGMSPTTMSSLDPQLKSVQGSQPFRGTALQ</sequence>
<dbReference type="PANTHER" id="PTHR10593">
    <property type="entry name" value="SERINE/THREONINE-PROTEIN KINASE RIO"/>
    <property type="match status" value="1"/>
</dbReference>
<feature type="compositionally biased region" description="Polar residues" evidence="8">
    <location>
        <begin position="387"/>
        <end position="409"/>
    </location>
</feature>
<dbReference type="InterPro" id="IPR055185">
    <property type="entry name" value="C2CH-4th_BIRD-IDD"/>
</dbReference>
<evidence type="ECO:0000256" key="3">
    <source>
        <dbReference type="ARBA" id="ARBA00022771"/>
    </source>
</evidence>
<dbReference type="AlphaFoldDB" id="A0A8K0DNG9"/>
<gene>
    <name evidence="10" type="ORF">FNV43_RR25740</name>
</gene>
<organism evidence="10 11">
    <name type="scientific">Rhamnella rubrinervis</name>
    <dbReference type="NCBI Taxonomy" id="2594499"/>
    <lineage>
        <taxon>Eukaryota</taxon>
        <taxon>Viridiplantae</taxon>
        <taxon>Streptophyta</taxon>
        <taxon>Embryophyta</taxon>
        <taxon>Tracheophyta</taxon>
        <taxon>Spermatophyta</taxon>
        <taxon>Magnoliopsida</taxon>
        <taxon>eudicotyledons</taxon>
        <taxon>Gunneridae</taxon>
        <taxon>Pentapetalae</taxon>
        <taxon>rosids</taxon>
        <taxon>fabids</taxon>
        <taxon>Rosales</taxon>
        <taxon>Rhamnaceae</taxon>
        <taxon>rhamnoid group</taxon>
        <taxon>Rhamneae</taxon>
        <taxon>Rhamnella</taxon>
    </lineage>
</organism>
<dbReference type="InterPro" id="IPR013087">
    <property type="entry name" value="Znf_C2H2_type"/>
</dbReference>